<dbReference type="SUPFAM" id="SSF88723">
    <property type="entry name" value="PIN domain-like"/>
    <property type="match status" value="1"/>
</dbReference>
<evidence type="ECO:0000256" key="7">
    <source>
        <dbReference type="ARBA" id="ARBA00022763"/>
    </source>
</evidence>
<keyword evidence="12" id="KW-0234">DNA repair</keyword>
<reference evidence="18 19" key="1">
    <citation type="submission" date="2016-07" db="EMBL/GenBank/DDBJ databases">
        <title>Pervasive Adenine N6-methylation of Active Genes in Fungi.</title>
        <authorList>
            <consortium name="DOE Joint Genome Institute"/>
            <person name="Mondo S.J."/>
            <person name="Dannebaum R.O."/>
            <person name="Kuo R.C."/>
            <person name="Labutti K."/>
            <person name="Haridas S."/>
            <person name="Kuo A."/>
            <person name="Salamov A."/>
            <person name="Ahrendt S.R."/>
            <person name="Lipzen A."/>
            <person name="Sullivan W."/>
            <person name="Andreopoulos W.B."/>
            <person name="Clum A."/>
            <person name="Lindquist E."/>
            <person name="Daum C."/>
            <person name="Ramamoorthy G.K."/>
            <person name="Gryganskyi A."/>
            <person name="Culley D."/>
            <person name="Magnuson J.K."/>
            <person name="James T.Y."/>
            <person name="O'Malley M.A."/>
            <person name="Stajich J.E."/>
            <person name="Spatafora J.W."/>
            <person name="Visel A."/>
            <person name="Grigoriev I.V."/>
        </authorList>
    </citation>
    <scope>NUCLEOTIDE SEQUENCE [LARGE SCALE GENOMIC DNA]</scope>
    <source>
        <strain evidence="18 19">NRRL 1336</strain>
    </source>
</reference>
<keyword evidence="8" id="KW-0378">Hydrolase</keyword>
<evidence type="ECO:0000259" key="17">
    <source>
        <dbReference type="SMART" id="SM00485"/>
    </source>
</evidence>
<dbReference type="AlphaFoldDB" id="A0A1X2IY45"/>
<dbReference type="SMART" id="SM00484">
    <property type="entry name" value="XPGI"/>
    <property type="match status" value="1"/>
</dbReference>
<keyword evidence="7" id="KW-0227">DNA damage</keyword>
<evidence type="ECO:0000256" key="3">
    <source>
        <dbReference type="ARBA" id="ARBA00022705"/>
    </source>
</evidence>
<dbReference type="GO" id="GO:0008409">
    <property type="term" value="F:5'-3' exonuclease activity"/>
    <property type="evidence" value="ECO:0007669"/>
    <property type="project" value="TreeGrafter"/>
</dbReference>
<evidence type="ECO:0000313" key="18">
    <source>
        <dbReference type="EMBL" id="ORZ24203.1"/>
    </source>
</evidence>
<dbReference type="InterPro" id="IPR036279">
    <property type="entry name" value="5-3_exonuclease_C_sf"/>
</dbReference>
<keyword evidence="10" id="KW-0460">Magnesium</keyword>
<evidence type="ECO:0000256" key="11">
    <source>
        <dbReference type="ARBA" id="ARBA00023128"/>
    </source>
</evidence>
<dbReference type="PANTHER" id="PTHR11081">
    <property type="entry name" value="FLAP ENDONUCLEASE FAMILY MEMBER"/>
    <property type="match status" value="1"/>
</dbReference>
<dbReference type="Proteomes" id="UP000193560">
    <property type="component" value="Unassembled WGS sequence"/>
</dbReference>
<proteinExistence type="inferred from homology"/>
<dbReference type="GO" id="GO:0046872">
    <property type="term" value="F:metal ion binding"/>
    <property type="evidence" value="ECO:0007669"/>
    <property type="project" value="UniProtKB-KW"/>
</dbReference>
<evidence type="ECO:0000256" key="5">
    <source>
        <dbReference type="ARBA" id="ARBA00022723"/>
    </source>
</evidence>
<feature type="domain" description="XPG-I" evidence="16">
    <location>
        <begin position="290"/>
        <end position="360"/>
    </location>
</feature>
<dbReference type="GO" id="GO:0006281">
    <property type="term" value="P:DNA repair"/>
    <property type="evidence" value="ECO:0007669"/>
    <property type="project" value="UniProtKB-KW"/>
</dbReference>
<dbReference type="GO" id="GO:0017108">
    <property type="term" value="F:5'-flap endonuclease activity"/>
    <property type="evidence" value="ECO:0007669"/>
    <property type="project" value="TreeGrafter"/>
</dbReference>
<dbReference type="SMART" id="SM00485">
    <property type="entry name" value="XPGN"/>
    <property type="match status" value="1"/>
</dbReference>
<evidence type="ECO:0000256" key="14">
    <source>
        <dbReference type="ARBA" id="ARBA00034726"/>
    </source>
</evidence>
<dbReference type="Gene3D" id="3.40.50.1010">
    <property type="entry name" value="5'-nuclease"/>
    <property type="match status" value="2"/>
</dbReference>
<keyword evidence="11" id="KW-0496">Mitochondrion</keyword>
<evidence type="ECO:0000256" key="15">
    <source>
        <dbReference type="SAM" id="MobiDB-lite"/>
    </source>
</evidence>
<comment type="cofactor">
    <cofactor evidence="1">
        <name>Mg(2+)</name>
        <dbReference type="ChEBI" id="CHEBI:18420"/>
    </cofactor>
</comment>
<organism evidence="18 19">
    <name type="scientific">Absidia repens</name>
    <dbReference type="NCBI Taxonomy" id="90262"/>
    <lineage>
        <taxon>Eukaryota</taxon>
        <taxon>Fungi</taxon>
        <taxon>Fungi incertae sedis</taxon>
        <taxon>Mucoromycota</taxon>
        <taxon>Mucoromycotina</taxon>
        <taxon>Mucoromycetes</taxon>
        <taxon>Mucorales</taxon>
        <taxon>Cunninghamellaceae</taxon>
        <taxon>Absidia</taxon>
    </lineage>
</organism>
<keyword evidence="4" id="KW-0540">Nuclease</keyword>
<keyword evidence="19" id="KW-1185">Reference proteome</keyword>
<dbReference type="SMART" id="SM00279">
    <property type="entry name" value="HhH2"/>
    <property type="match status" value="1"/>
</dbReference>
<dbReference type="EMBL" id="MCGE01000002">
    <property type="protein sequence ID" value="ORZ24203.1"/>
    <property type="molecule type" value="Genomic_DNA"/>
</dbReference>
<dbReference type="InterPro" id="IPR006085">
    <property type="entry name" value="XPG_DNA_repair_N"/>
</dbReference>
<evidence type="ECO:0000256" key="1">
    <source>
        <dbReference type="ARBA" id="ARBA00001946"/>
    </source>
</evidence>
<evidence type="ECO:0000256" key="9">
    <source>
        <dbReference type="ARBA" id="ARBA00022839"/>
    </source>
</evidence>
<keyword evidence="3" id="KW-0235">DNA replication</keyword>
<evidence type="ECO:0000256" key="2">
    <source>
        <dbReference type="ARBA" id="ARBA00022553"/>
    </source>
</evidence>
<keyword evidence="2" id="KW-0597">Phosphoprotein</keyword>
<keyword evidence="13" id="KW-0539">Nucleus</keyword>
<dbReference type="Pfam" id="PF00752">
    <property type="entry name" value="XPG_N"/>
    <property type="match status" value="1"/>
</dbReference>
<gene>
    <name evidence="18" type="ORF">BCR42DRAFT_446167</name>
</gene>
<name>A0A1X2IY45_9FUNG</name>
<keyword evidence="6" id="KW-0255">Endonuclease</keyword>
<dbReference type="InterPro" id="IPR006084">
    <property type="entry name" value="XPG/Rad2"/>
</dbReference>
<sequence length="513" mass="58458">MGIPGLTGLLKRHAPQSLIRTVAPQYQGQTLAIDVSCPLSRYIYGDDPHPFRHLHGFYLLIKFCERHHIKPIFVFDGTERIIAKQQWEHRRRARNQHKIKESLIFEQSRSTRLASWLTATESEYLSMLTSESIQRLLDQLSGDDDGVGRLKSTAEYMDLQPPPPDNNKEAQQPSWNETLTLGDSALTLKEAKLHVKEHQKALEEKLSTIVKELHETNQYVQDRDRYTKTVRDLSNQEYDLMNTMIRNRLESVHDNLVRLKGQNDRLLTSYAKRSLKVTKDIKRDCYSFLSSLGYPCFVCENHEAEAMCASLVRNGNADGIISEDMDSIVFGDGPLLRYFCTKNKPILHVDPVVARQQLGLTRAEFLDLCILCGTDFGSKIYGIGPNRALELVKQHGSIEEILIHLDPRKYIPEEGFDYLLIRKVFQELPSIPTHPSTDKLSSTPSVNSDTLNNLLQQYQIDPDEIDTQLDIFMHQQNRPSLAETISSPGDSAFGSNPFQQPHSSSHSDTPLFT</sequence>
<evidence type="ECO:0000259" key="16">
    <source>
        <dbReference type="SMART" id="SM00484"/>
    </source>
</evidence>
<dbReference type="GO" id="GO:0006260">
    <property type="term" value="P:DNA replication"/>
    <property type="evidence" value="ECO:0007669"/>
    <property type="project" value="UniProtKB-KW"/>
</dbReference>
<dbReference type="STRING" id="90262.A0A1X2IY45"/>
<evidence type="ECO:0000313" key="19">
    <source>
        <dbReference type="Proteomes" id="UP000193560"/>
    </source>
</evidence>
<dbReference type="InterPro" id="IPR029060">
    <property type="entry name" value="PIN-like_dom_sf"/>
</dbReference>
<dbReference type="InterPro" id="IPR008918">
    <property type="entry name" value="HhH2"/>
</dbReference>
<dbReference type="InterPro" id="IPR006086">
    <property type="entry name" value="XPG-I_dom"/>
</dbReference>
<dbReference type="PRINTS" id="PR00853">
    <property type="entry name" value="XPGRADSUPER"/>
</dbReference>
<evidence type="ECO:0000256" key="4">
    <source>
        <dbReference type="ARBA" id="ARBA00022722"/>
    </source>
</evidence>
<dbReference type="PANTHER" id="PTHR11081:SF9">
    <property type="entry name" value="FLAP ENDONUCLEASE 1"/>
    <property type="match status" value="1"/>
</dbReference>
<dbReference type="Gene3D" id="1.10.150.20">
    <property type="entry name" value="5' to 3' exonuclease, C-terminal subdomain"/>
    <property type="match status" value="1"/>
</dbReference>
<evidence type="ECO:0000256" key="10">
    <source>
        <dbReference type="ARBA" id="ARBA00022842"/>
    </source>
</evidence>
<feature type="region of interest" description="Disordered" evidence="15">
    <location>
        <begin position="480"/>
        <end position="513"/>
    </location>
</feature>
<dbReference type="OrthoDB" id="31113at2759"/>
<dbReference type="FunFam" id="1.10.150.20:FF:000009">
    <property type="entry name" value="Flap endonuclease 1"/>
    <property type="match status" value="1"/>
</dbReference>
<dbReference type="GO" id="GO:0003677">
    <property type="term" value="F:DNA binding"/>
    <property type="evidence" value="ECO:0007669"/>
    <property type="project" value="InterPro"/>
</dbReference>
<comment type="similarity">
    <text evidence="14">Belongs to the XPG/RAD2 endonuclease family. FEN1 subfamily.</text>
</comment>
<feature type="domain" description="XPG N-terminal" evidence="17">
    <location>
        <begin position="1"/>
        <end position="97"/>
    </location>
</feature>
<keyword evidence="9" id="KW-0269">Exonuclease</keyword>
<protein>
    <submittedName>
        <fullName evidence="18">PIN domain-like protein</fullName>
    </submittedName>
</protein>
<dbReference type="Pfam" id="PF00867">
    <property type="entry name" value="XPG_I"/>
    <property type="match status" value="1"/>
</dbReference>
<evidence type="ECO:0000256" key="12">
    <source>
        <dbReference type="ARBA" id="ARBA00023204"/>
    </source>
</evidence>
<accession>A0A1X2IY45</accession>
<evidence type="ECO:0000256" key="13">
    <source>
        <dbReference type="ARBA" id="ARBA00023242"/>
    </source>
</evidence>
<evidence type="ECO:0000256" key="8">
    <source>
        <dbReference type="ARBA" id="ARBA00022801"/>
    </source>
</evidence>
<dbReference type="SUPFAM" id="SSF47807">
    <property type="entry name" value="5' to 3' exonuclease, C-terminal subdomain"/>
    <property type="match status" value="1"/>
</dbReference>
<keyword evidence="5" id="KW-0479">Metal-binding</keyword>
<comment type="caution">
    <text evidence="18">The sequence shown here is derived from an EMBL/GenBank/DDBJ whole genome shotgun (WGS) entry which is preliminary data.</text>
</comment>
<evidence type="ECO:0000256" key="6">
    <source>
        <dbReference type="ARBA" id="ARBA00022759"/>
    </source>
</evidence>